<protein>
    <recommendedName>
        <fullName evidence="1 7">Transcriptional regulator MraZ</fullName>
    </recommendedName>
</protein>
<keyword evidence="9" id="KW-0131">Cell cycle</keyword>
<evidence type="ECO:0000256" key="7">
    <source>
        <dbReference type="HAMAP-Rule" id="MF_01008"/>
    </source>
</evidence>
<dbReference type="InterPro" id="IPR037914">
    <property type="entry name" value="SpoVT-AbrB_sf"/>
</dbReference>
<dbReference type="InterPro" id="IPR035644">
    <property type="entry name" value="MraZ_C"/>
</dbReference>
<dbReference type="GO" id="GO:0000976">
    <property type="term" value="F:transcription cis-regulatory region binding"/>
    <property type="evidence" value="ECO:0007669"/>
    <property type="project" value="TreeGrafter"/>
</dbReference>
<keyword evidence="5 7" id="KW-0238">DNA-binding</keyword>
<proteinExistence type="inferred from homology"/>
<comment type="subunit">
    <text evidence="7">Forms oligomers.</text>
</comment>
<dbReference type="InterPro" id="IPR003444">
    <property type="entry name" value="MraZ"/>
</dbReference>
<dbReference type="InterPro" id="IPR020603">
    <property type="entry name" value="MraZ_dom"/>
</dbReference>
<evidence type="ECO:0000256" key="1">
    <source>
        <dbReference type="ARBA" id="ARBA00013860"/>
    </source>
</evidence>
<dbReference type="PROSITE" id="PS51740">
    <property type="entry name" value="SPOVT_ABRB"/>
    <property type="match status" value="1"/>
</dbReference>
<sequence length="143" mass="16158">MFIGEYQHNLDSKSRVAVPSKFRAKLSSGAIITRGLDYCLFVFGSKEWESLAQKLTSLPLAQANSRAFVRLMLAGAMDAVPDQQGRILIPDYLRRYADLKKQVVIAGLYNRVEIWDSEKWQEYKKKTEGASDEIAEKLGELGI</sequence>
<dbReference type="Gene3D" id="3.40.1550.20">
    <property type="entry name" value="Transcriptional regulator MraZ domain"/>
    <property type="match status" value="1"/>
</dbReference>
<evidence type="ECO:0000313" key="10">
    <source>
        <dbReference type="Proteomes" id="UP000178946"/>
    </source>
</evidence>
<comment type="caution">
    <text evidence="9">The sequence shown here is derived from an EMBL/GenBank/DDBJ whole genome shotgun (WGS) entry which is preliminary data.</text>
</comment>
<evidence type="ECO:0000256" key="5">
    <source>
        <dbReference type="ARBA" id="ARBA00023125"/>
    </source>
</evidence>
<evidence type="ECO:0000256" key="4">
    <source>
        <dbReference type="ARBA" id="ARBA00023015"/>
    </source>
</evidence>
<dbReference type="GO" id="GO:0009295">
    <property type="term" value="C:nucleoid"/>
    <property type="evidence" value="ECO:0007669"/>
    <property type="project" value="UniProtKB-SubCell"/>
</dbReference>
<dbReference type="GO" id="GO:0051301">
    <property type="term" value="P:cell division"/>
    <property type="evidence" value="ECO:0007669"/>
    <property type="project" value="UniProtKB-KW"/>
</dbReference>
<dbReference type="NCBIfam" id="TIGR00242">
    <property type="entry name" value="division/cell wall cluster transcriptional repressor MraZ"/>
    <property type="match status" value="1"/>
</dbReference>
<dbReference type="InterPro" id="IPR035642">
    <property type="entry name" value="MraZ_N"/>
</dbReference>
<comment type="similarity">
    <text evidence="7">Belongs to the MraZ family.</text>
</comment>
<dbReference type="CDD" id="cd16321">
    <property type="entry name" value="MraZ_C"/>
    <property type="match status" value="1"/>
</dbReference>
<keyword evidence="4 7" id="KW-0805">Transcription regulation</keyword>
<dbReference type="CDD" id="cd16320">
    <property type="entry name" value="MraZ_N"/>
    <property type="match status" value="1"/>
</dbReference>
<dbReference type="InterPro" id="IPR038619">
    <property type="entry name" value="MraZ_sf"/>
</dbReference>
<organism evidence="9 10">
    <name type="scientific">Candidatus Wolfebacteria bacterium RIFCSPLOWO2_01_FULL_45_19</name>
    <dbReference type="NCBI Taxonomy" id="1802557"/>
    <lineage>
        <taxon>Bacteria</taxon>
        <taxon>Candidatus Wolfeibacteriota</taxon>
    </lineage>
</organism>
<dbReference type="SUPFAM" id="SSF89447">
    <property type="entry name" value="AbrB/MazE/MraZ-like"/>
    <property type="match status" value="1"/>
</dbReference>
<evidence type="ECO:0000256" key="6">
    <source>
        <dbReference type="ARBA" id="ARBA00023163"/>
    </source>
</evidence>
<keyword evidence="2 7" id="KW-0963">Cytoplasm</keyword>
<feature type="domain" description="SpoVT-AbrB" evidence="8">
    <location>
        <begin position="5"/>
        <end position="47"/>
    </location>
</feature>
<dbReference type="Proteomes" id="UP000178946">
    <property type="component" value="Unassembled WGS sequence"/>
</dbReference>
<dbReference type="Pfam" id="PF02381">
    <property type="entry name" value="MraZ"/>
    <property type="match status" value="2"/>
</dbReference>
<keyword evidence="9" id="KW-0132">Cell division</keyword>
<dbReference type="STRING" id="1802557.A3A20_01440"/>
<evidence type="ECO:0000256" key="3">
    <source>
        <dbReference type="ARBA" id="ARBA00022737"/>
    </source>
</evidence>
<comment type="subcellular location">
    <subcellularLocation>
        <location evidence="7">Cytoplasm</location>
        <location evidence="7">Nucleoid</location>
    </subcellularLocation>
</comment>
<evidence type="ECO:0000259" key="8">
    <source>
        <dbReference type="PROSITE" id="PS51740"/>
    </source>
</evidence>
<dbReference type="GO" id="GO:0003700">
    <property type="term" value="F:DNA-binding transcription factor activity"/>
    <property type="evidence" value="ECO:0007669"/>
    <property type="project" value="UniProtKB-UniRule"/>
</dbReference>
<keyword evidence="3" id="KW-0677">Repeat</keyword>
<dbReference type="AlphaFoldDB" id="A0A1F8DSH7"/>
<dbReference type="PANTHER" id="PTHR34701:SF1">
    <property type="entry name" value="TRANSCRIPTIONAL REGULATOR MRAZ"/>
    <property type="match status" value="1"/>
</dbReference>
<dbReference type="PANTHER" id="PTHR34701">
    <property type="entry name" value="TRANSCRIPTIONAL REGULATOR MRAZ"/>
    <property type="match status" value="1"/>
</dbReference>
<evidence type="ECO:0000313" key="9">
    <source>
        <dbReference type="EMBL" id="OGM91587.1"/>
    </source>
</evidence>
<dbReference type="GO" id="GO:0005737">
    <property type="term" value="C:cytoplasm"/>
    <property type="evidence" value="ECO:0007669"/>
    <property type="project" value="UniProtKB-UniRule"/>
</dbReference>
<reference evidence="9 10" key="1">
    <citation type="journal article" date="2016" name="Nat. Commun.">
        <title>Thousands of microbial genomes shed light on interconnected biogeochemical processes in an aquifer system.</title>
        <authorList>
            <person name="Anantharaman K."/>
            <person name="Brown C.T."/>
            <person name="Hug L.A."/>
            <person name="Sharon I."/>
            <person name="Castelle C.J."/>
            <person name="Probst A.J."/>
            <person name="Thomas B.C."/>
            <person name="Singh A."/>
            <person name="Wilkins M.J."/>
            <person name="Karaoz U."/>
            <person name="Brodie E.L."/>
            <person name="Williams K.H."/>
            <person name="Hubbard S.S."/>
            <person name="Banfield J.F."/>
        </authorList>
    </citation>
    <scope>NUCLEOTIDE SEQUENCE [LARGE SCALE GENOMIC DNA]</scope>
</reference>
<gene>
    <name evidence="7" type="primary">mraZ</name>
    <name evidence="9" type="ORF">A3A20_01440</name>
</gene>
<keyword evidence="6 7" id="KW-0804">Transcription</keyword>
<accession>A0A1F8DSH7</accession>
<dbReference type="HAMAP" id="MF_01008">
    <property type="entry name" value="MraZ"/>
    <property type="match status" value="1"/>
</dbReference>
<dbReference type="EMBL" id="MGIR01000001">
    <property type="protein sequence ID" value="OGM91587.1"/>
    <property type="molecule type" value="Genomic_DNA"/>
</dbReference>
<evidence type="ECO:0000256" key="2">
    <source>
        <dbReference type="ARBA" id="ARBA00022490"/>
    </source>
</evidence>
<name>A0A1F8DSH7_9BACT</name>
<dbReference type="InterPro" id="IPR007159">
    <property type="entry name" value="SpoVT-AbrB_dom"/>
</dbReference>
<dbReference type="GO" id="GO:2000143">
    <property type="term" value="P:negative regulation of DNA-templated transcription initiation"/>
    <property type="evidence" value="ECO:0007669"/>
    <property type="project" value="TreeGrafter"/>
</dbReference>